<dbReference type="Gene3D" id="3.30.70.20">
    <property type="match status" value="2"/>
</dbReference>
<feature type="region of interest" description="Disordered" evidence="5">
    <location>
        <begin position="321"/>
        <end position="350"/>
    </location>
</feature>
<dbReference type="Proteomes" id="UP001597034">
    <property type="component" value="Unassembled WGS sequence"/>
</dbReference>
<evidence type="ECO:0000256" key="3">
    <source>
        <dbReference type="ARBA" id="ARBA00023004"/>
    </source>
</evidence>
<gene>
    <name evidence="7" type="ORF">ACFSBL_18275</name>
</gene>
<accession>A0ABD6DQA7</accession>
<evidence type="ECO:0000313" key="8">
    <source>
        <dbReference type="Proteomes" id="UP001597034"/>
    </source>
</evidence>
<keyword evidence="8" id="KW-1185">Reference proteome</keyword>
<keyword evidence="3" id="KW-0408">Iron</keyword>
<dbReference type="PROSITE" id="PS51379">
    <property type="entry name" value="4FE4S_FER_2"/>
    <property type="match status" value="2"/>
</dbReference>
<dbReference type="InterPro" id="IPR031604">
    <property type="entry name" value="Ferredoxin_N"/>
</dbReference>
<name>A0ABD6DQA7_9EURY</name>
<comment type="caution">
    <text evidence="7">The sequence shown here is derived from an EMBL/GenBank/DDBJ whole genome shotgun (WGS) entry which is preliminary data.</text>
</comment>
<feature type="compositionally biased region" description="Low complexity" evidence="5">
    <location>
        <begin position="405"/>
        <end position="415"/>
    </location>
</feature>
<dbReference type="AlphaFoldDB" id="A0ABD6DQA7"/>
<dbReference type="PROSITE" id="PS00198">
    <property type="entry name" value="4FE4S_FER_1"/>
    <property type="match status" value="1"/>
</dbReference>
<dbReference type="GO" id="GO:0046872">
    <property type="term" value="F:metal ion binding"/>
    <property type="evidence" value="ECO:0007669"/>
    <property type="project" value="UniProtKB-KW"/>
</dbReference>
<dbReference type="GO" id="GO:0016491">
    <property type="term" value="F:oxidoreductase activity"/>
    <property type="evidence" value="ECO:0007669"/>
    <property type="project" value="UniProtKB-ARBA"/>
</dbReference>
<feature type="compositionally biased region" description="Basic and acidic residues" evidence="5">
    <location>
        <begin position="333"/>
        <end position="342"/>
    </location>
</feature>
<evidence type="ECO:0000313" key="7">
    <source>
        <dbReference type="EMBL" id="MFD1647643.1"/>
    </source>
</evidence>
<dbReference type="PANTHER" id="PTHR43177:SF3">
    <property type="entry name" value="PROTEIN NRFC HOMOLOG"/>
    <property type="match status" value="1"/>
</dbReference>
<evidence type="ECO:0000256" key="4">
    <source>
        <dbReference type="ARBA" id="ARBA00023014"/>
    </source>
</evidence>
<evidence type="ECO:0000259" key="6">
    <source>
        <dbReference type="PROSITE" id="PS51379"/>
    </source>
</evidence>
<evidence type="ECO:0000256" key="2">
    <source>
        <dbReference type="ARBA" id="ARBA00022723"/>
    </source>
</evidence>
<protein>
    <submittedName>
        <fullName evidence="7">4Fe-4S ferredoxin N-terminal domain-containing protein</fullName>
    </submittedName>
</protein>
<feature type="region of interest" description="Disordered" evidence="5">
    <location>
        <begin position="395"/>
        <end position="415"/>
    </location>
</feature>
<dbReference type="RefSeq" id="WP_256401876.1">
    <property type="nucleotide sequence ID" value="NZ_JANHJR010000004.1"/>
</dbReference>
<dbReference type="Pfam" id="PF13247">
    <property type="entry name" value="Fer4_11"/>
    <property type="match status" value="1"/>
</dbReference>
<dbReference type="InterPro" id="IPR050954">
    <property type="entry name" value="ET_IronSulfur_Cluster-Binding"/>
</dbReference>
<dbReference type="SUPFAM" id="SSF54862">
    <property type="entry name" value="4Fe-4S ferredoxins"/>
    <property type="match status" value="1"/>
</dbReference>
<dbReference type="Pfam" id="PF16947">
    <property type="entry name" value="Ferredoxin_N"/>
    <property type="match status" value="1"/>
</dbReference>
<keyword evidence="4" id="KW-0411">Iron-sulfur</keyword>
<sequence>MPEDATLPLDDESETEMRRVLSETEYDTDLGLEMARDAQRVVAGELTDAEFYAKYHEDMLEEFGQDARELPELQDDLDGEVVSETADATSVRETLTELADAEDISRRELLAKGGAAAAALSVFAGAGSGSGGGHGDTPTQGDGTRWGMVINLNNCDGCLACVSACSQEHGLSRGANWMYVFTYEDRNQDDENFLVRPCQHCTDSPCTKVCPVGARHTRDEDGLVLTDYDICIGCRYCEVSCPYGVNYFQWGEPDVPDSEIPNEHQFDDRGKWVGARPPEGVMGKCTFCVDRQDGAMGEEKVGTTACEEACAMDAIHFGDLNDEESAPNQHLRQYRDAEENDRSSFPNRTEHTVSTFNLLEERGTSPNVHYVGNEPSPHAEQVEGPVSYEDVGLVDNRKNEVLDDGASAAEAGEEA</sequence>
<evidence type="ECO:0000256" key="5">
    <source>
        <dbReference type="SAM" id="MobiDB-lite"/>
    </source>
</evidence>
<keyword evidence="2" id="KW-0479">Metal-binding</keyword>
<dbReference type="CDD" id="cd10551">
    <property type="entry name" value="PsrB"/>
    <property type="match status" value="1"/>
</dbReference>
<dbReference type="InterPro" id="IPR017900">
    <property type="entry name" value="4Fe4S_Fe_S_CS"/>
</dbReference>
<reference evidence="7 8" key="1">
    <citation type="journal article" date="2019" name="Int. J. Syst. Evol. Microbiol.">
        <title>The Global Catalogue of Microorganisms (GCM) 10K type strain sequencing project: providing services to taxonomists for standard genome sequencing and annotation.</title>
        <authorList>
            <consortium name="The Broad Institute Genomics Platform"/>
            <consortium name="The Broad Institute Genome Sequencing Center for Infectious Disease"/>
            <person name="Wu L."/>
            <person name="Ma J."/>
        </authorList>
    </citation>
    <scope>NUCLEOTIDE SEQUENCE [LARGE SCALE GENOMIC DNA]</scope>
    <source>
        <strain evidence="7 8">CGMCC 1.10390</strain>
    </source>
</reference>
<keyword evidence="1" id="KW-0004">4Fe-4S</keyword>
<feature type="domain" description="4Fe-4S ferredoxin-type" evidence="6">
    <location>
        <begin position="222"/>
        <end position="251"/>
    </location>
</feature>
<dbReference type="PANTHER" id="PTHR43177">
    <property type="entry name" value="PROTEIN NRFC"/>
    <property type="match status" value="1"/>
</dbReference>
<evidence type="ECO:0000256" key="1">
    <source>
        <dbReference type="ARBA" id="ARBA00022485"/>
    </source>
</evidence>
<feature type="domain" description="4Fe-4S ferredoxin-type" evidence="6">
    <location>
        <begin position="146"/>
        <end position="176"/>
    </location>
</feature>
<dbReference type="EMBL" id="JBHUDO010000004">
    <property type="protein sequence ID" value="MFD1647643.1"/>
    <property type="molecule type" value="Genomic_DNA"/>
</dbReference>
<dbReference type="GO" id="GO:0051539">
    <property type="term" value="F:4 iron, 4 sulfur cluster binding"/>
    <property type="evidence" value="ECO:0007669"/>
    <property type="project" value="UniProtKB-KW"/>
</dbReference>
<proteinExistence type="predicted"/>
<organism evidence="7 8">
    <name type="scientific">Haloarchaeobius litoreus</name>
    <dbReference type="NCBI Taxonomy" id="755306"/>
    <lineage>
        <taxon>Archaea</taxon>
        <taxon>Methanobacteriati</taxon>
        <taxon>Methanobacteriota</taxon>
        <taxon>Stenosarchaea group</taxon>
        <taxon>Halobacteria</taxon>
        <taxon>Halobacteriales</taxon>
        <taxon>Halorubellaceae</taxon>
        <taxon>Haloarchaeobius</taxon>
    </lineage>
</organism>
<dbReference type="InterPro" id="IPR017896">
    <property type="entry name" value="4Fe4S_Fe-S-bd"/>
</dbReference>